<evidence type="ECO:0000313" key="1">
    <source>
        <dbReference type="EMBL" id="KJV73670.1"/>
    </source>
</evidence>
<evidence type="ECO:0000313" key="2">
    <source>
        <dbReference type="Proteomes" id="UP000033671"/>
    </source>
</evidence>
<dbReference type="RefSeq" id="WP_252831347.1">
    <property type="nucleotide sequence ID" value="NZ_LAOA01000071.1"/>
</dbReference>
<proteinExistence type="predicted"/>
<dbReference type="AlphaFoldDB" id="A0A0F3NZY3"/>
<protein>
    <submittedName>
        <fullName evidence="1">Conjugative transfer TraG domain protein</fullName>
    </submittedName>
</protein>
<name>A0A0F3NZY3_ORITS</name>
<accession>A0A0F3NZY3</accession>
<reference evidence="1 2" key="1">
    <citation type="submission" date="2015-01" db="EMBL/GenBank/DDBJ databases">
        <title>Genome Sequencing of Rickettsiales.</title>
        <authorList>
            <person name="Daugherty S.C."/>
            <person name="Su Q."/>
            <person name="Abolude K."/>
            <person name="Beier-Sexton M."/>
            <person name="Carlyon J.A."/>
            <person name="Carter R."/>
            <person name="Day N.P."/>
            <person name="Dumler S.J."/>
            <person name="Dyachenko V."/>
            <person name="Godinez A."/>
            <person name="Kurtti T.J."/>
            <person name="Lichay M."/>
            <person name="Mullins K.E."/>
            <person name="Ott S."/>
            <person name="Pappas-Brown V."/>
            <person name="Paris D.H."/>
            <person name="Patel P."/>
            <person name="Richards A.L."/>
            <person name="Sadzewicz L."/>
            <person name="Sears K."/>
            <person name="Seidman D."/>
            <person name="Sengamalay N."/>
            <person name="Stenos J."/>
            <person name="Tallon L.J."/>
            <person name="Vincent G."/>
            <person name="Fraser C.M."/>
            <person name="Munderloh U."/>
            <person name="Dunning-Hotopp J.C."/>
        </authorList>
    </citation>
    <scope>NUCLEOTIDE SEQUENCE [LARGE SCALE GENOMIC DNA]</scope>
    <source>
        <strain evidence="1 2">TA716</strain>
    </source>
</reference>
<dbReference type="PATRIC" id="fig|1359175.3.peg.2687"/>
<comment type="caution">
    <text evidence="1">The sequence shown here is derived from an EMBL/GenBank/DDBJ whole genome shotgun (WGS) entry which is preliminary data.</text>
</comment>
<sequence>MRLLSENLNANLSEQQSIGQEIAKTKQEMEQLSYSMNYVSQNSITIDRNINELVLNEIIARNPEISSKEQAARWAEDHSAEAEKIAFEVAQINNEIPKDLNNHINDSNFSTKEDLQNTFEKNVEQLQAEASNIHNNSNVVHVQNIEQTFSDNEKVKTLDKIPDNIKTEAQKIQKKFSDTTDSTFLSAGKQALKNLGITKKDKS</sequence>
<dbReference type="Proteomes" id="UP000033671">
    <property type="component" value="Unassembled WGS sequence"/>
</dbReference>
<organism evidence="1 2">
    <name type="scientific">Orientia tsutsugamushi str. TA716</name>
    <dbReference type="NCBI Taxonomy" id="1359175"/>
    <lineage>
        <taxon>Bacteria</taxon>
        <taxon>Pseudomonadati</taxon>
        <taxon>Pseudomonadota</taxon>
        <taxon>Alphaproteobacteria</taxon>
        <taxon>Rickettsiales</taxon>
        <taxon>Rickettsiaceae</taxon>
        <taxon>Rickettsieae</taxon>
        <taxon>Orientia</taxon>
    </lineage>
</organism>
<gene>
    <name evidence="1" type="ORF">OTSTA716_1525</name>
</gene>
<dbReference type="EMBL" id="LAOA01000071">
    <property type="protein sequence ID" value="KJV73670.1"/>
    <property type="molecule type" value="Genomic_DNA"/>
</dbReference>